<protein>
    <submittedName>
        <fullName evidence="1">Uncharacterized protein</fullName>
    </submittedName>
</protein>
<comment type="caution">
    <text evidence="1">The sequence shown here is derived from an EMBL/GenBank/DDBJ whole genome shotgun (WGS) entry which is preliminary data.</text>
</comment>
<accession>A0ACC2XQZ2</accession>
<gene>
    <name evidence="1" type="ORF">QFC24_002338</name>
</gene>
<dbReference type="Proteomes" id="UP001234202">
    <property type="component" value="Unassembled WGS sequence"/>
</dbReference>
<proteinExistence type="predicted"/>
<dbReference type="EMBL" id="JASBWV010000006">
    <property type="protein sequence ID" value="KAJ9126066.1"/>
    <property type="molecule type" value="Genomic_DNA"/>
</dbReference>
<organism evidence="1 2">
    <name type="scientific">Naganishia onofrii</name>
    <dbReference type="NCBI Taxonomy" id="1851511"/>
    <lineage>
        <taxon>Eukaryota</taxon>
        <taxon>Fungi</taxon>
        <taxon>Dikarya</taxon>
        <taxon>Basidiomycota</taxon>
        <taxon>Agaricomycotina</taxon>
        <taxon>Tremellomycetes</taxon>
        <taxon>Filobasidiales</taxon>
        <taxon>Filobasidiaceae</taxon>
        <taxon>Naganishia</taxon>
    </lineage>
</organism>
<name>A0ACC2XQZ2_9TREE</name>
<evidence type="ECO:0000313" key="2">
    <source>
        <dbReference type="Proteomes" id="UP001234202"/>
    </source>
</evidence>
<evidence type="ECO:0000313" key="1">
    <source>
        <dbReference type="EMBL" id="KAJ9126066.1"/>
    </source>
</evidence>
<keyword evidence="2" id="KW-1185">Reference proteome</keyword>
<reference evidence="1" key="1">
    <citation type="submission" date="2023-04" db="EMBL/GenBank/DDBJ databases">
        <title>Draft Genome sequencing of Naganishia species isolated from polar environments using Oxford Nanopore Technology.</title>
        <authorList>
            <person name="Leo P."/>
            <person name="Venkateswaran K."/>
        </authorList>
    </citation>
    <scope>NUCLEOTIDE SEQUENCE</scope>
    <source>
        <strain evidence="1">DBVPG 5303</strain>
    </source>
</reference>
<sequence>MTGIARSGVISPDHITALGYHPSPSPFSSSDGSPSAIAYTSGLDHHSRPVSDVDDSGRSTPFHHFPSAYPLQYQLQPHNGLASSMISPFAAHQQPQYQQTLVTEYVVNGKPGVYDGNKRRTKRNGHSQSLPLSTSVNEFVPAGSFPVPSYLADRHSKHHSQSKTIYSATHSGTLGPPFMVPTTPVQEHQAWEMSTPIHVTRQMQLPTPPMTNEDNTSITPKPSSQSLQARPSVTSVISTSSAPNASSASNTSQQSPQKTPRKRGLKITRSEKEGRRLAFPDAFSSPETSAKDLVSETEDDAPSTPKKKRSPRVVPVSGLNQTPMGTVHFGKRDILQTELSWLQPILPESQTGLPEDDEELERAGLIKRGPLPVGMTHSASRFEGLSKAERKRKRLQAFRNLSLDAGQSRENLLTTLKGVGRVACGQDLAAKFLVPTGTLVEVESQENSACPSIPTTDSARGINLLQPAWPDEHFPWSSADFERKQQQDNSNRIGRARRLALVEKYLDQVSDDEGDEFDPRKALRKFMAKGPGGNPSDAREAIFHVKKDGKPLVSTETFQLPPDIPIASYDDETGCVCRGANEDGGAMVCCDNCGGWYHMTCVGINTEEDLGDQWYCWECDHRERSALRNMTPQPGSHLAPMMSASLQPNVATNDDVTHGYHAHSSDTALAPSPIFSTSGKFLVPDTPGLFMNTPRIPSNTNSYTPRMPSSSSLMAKYGTPATPSSRARTVSYAEHYNVCQTPGAGAAELDYAKVYATPKFEDLFDTGFTPLRASPTPGGGSASSEARRIHAELRTPTTTQNFFRDLHTGGSQPTPGLEHLSSAISNHSSYPVSPANFPPKMNPAITELTTSPSPFRSHRRQVSFGNRVTSQSYSASHLRESVIIEEKSAIDNSSPDKSRGKDRLELGQASQLRRPETRFADGQ</sequence>